<evidence type="ECO:0000256" key="3">
    <source>
        <dbReference type="ARBA" id="ARBA00023002"/>
    </source>
</evidence>
<protein>
    <recommendedName>
        <fullName evidence="8">FAD-dependent oxidoreductase</fullName>
    </recommendedName>
</protein>
<evidence type="ECO:0000256" key="2">
    <source>
        <dbReference type="ARBA" id="ARBA00022723"/>
    </source>
</evidence>
<keyword evidence="7" id="KW-1185">Reference proteome</keyword>
<evidence type="ECO:0000256" key="5">
    <source>
        <dbReference type="ARBA" id="ARBA00023014"/>
    </source>
</evidence>
<dbReference type="Pfam" id="PF12831">
    <property type="entry name" value="FAD_oxidored"/>
    <property type="match status" value="1"/>
</dbReference>
<accession>A0ABP8FVJ7</accession>
<evidence type="ECO:0008006" key="8">
    <source>
        <dbReference type="Google" id="ProtNLM"/>
    </source>
</evidence>
<dbReference type="PANTHER" id="PTHR43498">
    <property type="entry name" value="FERREDOXIN:COB-COM HETERODISULFIDE REDUCTASE SUBUNIT A"/>
    <property type="match status" value="1"/>
</dbReference>
<keyword evidence="2" id="KW-0479">Metal-binding</keyword>
<name>A0ABP8FVJ7_9BACT</name>
<keyword evidence="3" id="KW-0560">Oxidoreductase</keyword>
<gene>
    <name evidence="6" type="ORF">GCM10023143_21000</name>
</gene>
<dbReference type="PROSITE" id="PS51318">
    <property type="entry name" value="TAT"/>
    <property type="match status" value="1"/>
</dbReference>
<dbReference type="InterPro" id="IPR006311">
    <property type="entry name" value="TAT_signal"/>
</dbReference>
<reference evidence="7" key="1">
    <citation type="journal article" date="2019" name="Int. J. Syst. Evol. Microbiol.">
        <title>The Global Catalogue of Microorganisms (GCM) 10K type strain sequencing project: providing services to taxonomists for standard genome sequencing and annotation.</title>
        <authorList>
            <consortium name="The Broad Institute Genomics Platform"/>
            <consortium name="The Broad Institute Genome Sequencing Center for Infectious Disease"/>
            <person name="Wu L."/>
            <person name="Ma J."/>
        </authorList>
    </citation>
    <scope>NUCLEOTIDE SEQUENCE [LARGE SCALE GENOMIC DNA]</scope>
    <source>
        <strain evidence="7">JCM 17664</strain>
    </source>
</reference>
<evidence type="ECO:0000313" key="7">
    <source>
        <dbReference type="Proteomes" id="UP001501207"/>
    </source>
</evidence>
<sequence length="644" mass="71631">MERRTFIKQTALGTGAMALSGSLAAAAVGLDSKRSPEADAGLVVVGGTPGGIMTAIAAARMGMKVTLLERTDHIGGLPANGLGATDIGTRGATGGLFLEFVNRVKKHYTEQYGADSPQVRDCEGGYHFEPSVGEQVFEQMIAETPGITVRKMQQFDSDPENVKKEGSRIRSIRIYDRSSGRFSEYTAAIFVDATYEGDLAAAAGVPFEVGRESFEVYKEPFAGRVYKYWGGKEAEAGSTLQGDNAIQSFNYRLCLTDDPKLRMPVPKPEHYRRDEYLSLVEDVKTGRHTGVQMKSLTAAQIKENKARVAKGLPPKVPGMPEGMQRLVNKVRIPNNKNDANNQHMAFISTDLPEENWPWPTSSWDWRDRFAQRQKEYTLGLLWFAQHDEALPEWFRKACLEWGLARDEYTDNGNFPRQVYVREGRRMRGRYFFTAGDARPEQPGKRPPLHKDSITASHYAIDSHAVRKREEGRVHLDGFLSYGTAPYTVPYGVMVPREVGNLLMPVPVSGSHLGFSTLRMEPCWMALGHAAGVASALAVRHKQPVQEVDTAVLQEQLLRQKAILIYFKQIKPDDPDYAALQFFALKGVYSAWSVAMDEKITQDETETLARAAGVDADPAWLRTSPTRAGMIRRIYGLKNGKNITD</sequence>
<keyword evidence="1" id="KW-0004">4Fe-4S</keyword>
<dbReference type="EMBL" id="BAABFN010000005">
    <property type="protein sequence ID" value="GAA4311762.1"/>
    <property type="molecule type" value="Genomic_DNA"/>
</dbReference>
<comment type="caution">
    <text evidence="6">The sequence shown here is derived from an EMBL/GenBank/DDBJ whole genome shotgun (WGS) entry which is preliminary data.</text>
</comment>
<dbReference type="InterPro" id="IPR036188">
    <property type="entry name" value="FAD/NAD-bd_sf"/>
</dbReference>
<dbReference type="PANTHER" id="PTHR43498:SF1">
    <property type="entry name" value="COB--COM HETERODISULFIDE REDUCTASE IRON-SULFUR SUBUNIT A"/>
    <property type="match status" value="1"/>
</dbReference>
<dbReference type="Gene3D" id="3.50.50.60">
    <property type="entry name" value="FAD/NAD(P)-binding domain"/>
    <property type="match status" value="1"/>
</dbReference>
<organism evidence="6 7">
    <name type="scientific">Compostibacter hankyongensis</name>
    <dbReference type="NCBI Taxonomy" id="1007089"/>
    <lineage>
        <taxon>Bacteria</taxon>
        <taxon>Pseudomonadati</taxon>
        <taxon>Bacteroidota</taxon>
        <taxon>Chitinophagia</taxon>
        <taxon>Chitinophagales</taxon>
        <taxon>Chitinophagaceae</taxon>
        <taxon>Compostibacter</taxon>
    </lineage>
</organism>
<proteinExistence type="predicted"/>
<dbReference type="Proteomes" id="UP001501207">
    <property type="component" value="Unassembled WGS sequence"/>
</dbReference>
<dbReference type="InterPro" id="IPR039650">
    <property type="entry name" value="HdrA-like"/>
</dbReference>
<keyword evidence="5" id="KW-0411">Iron-sulfur</keyword>
<dbReference type="SUPFAM" id="SSF51905">
    <property type="entry name" value="FAD/NAD(P)-binding domain"/>
    <property type="match status" value="2"/>
</dbReference>
<dbReference type="RefSeq" id="WP_344978997.1">
    <property type="nucleotide sequence ID" value="NZ_BAABFN010000005.1"/>
</dbReference>
<keyword evidence="4" id="KW-0408">Iron</keyword>
<evidence type="ECO:0000256" key="4">
    <source>
        <dbReference type="ARBA" id="ARBA00023004"/>
    </source>
</evidence>
<evidence type="ECO:0000313" key="6">
    <source>
        <dbReference type="EMBL" id="GAA4311762.1"/>
    </source>
</evidence>
<evidence type="ECO:0000256" key="1">
    <source>
        <dbReference type="ARBA" id="ARBA00022485"/>
    </source>
</evidence>